<evidence type="ECO:0000313" key="1">
    <source>
        <dbReference type="EMBL" id="CAJ2673663.1"/>
    </source>
</evidence>
<dbReference type="EMBL" id="CASHSV030000716">
    <property type="protein sequence ID" value="CAJ2673663.1"/>
    <property type="molecule type" value="Genomic_DNA"/>
</dbReference>
<protein>
    <submittedName>
        <fullName evidence="1">Uncharacterized protein</fullName>
    </submittedName>
</protein>
<comment type="caution">
    <text evidence="1">The sequence shown here is derived from an EMBL/GenBank/DDBJ whole genome shotgun (WGS) entry which is preliminary data.</text>
</comment>
<accession>A0ACB0LWG1</accession>
<reference evidence="1" key="1">
    <citation type="submission" date="2023-10" db="EMBL/GenBank/DDBJ databases">
        <authorList>
            <person name="Rodriguez Cubillos JULIANA M."/>
            <person name="De Vega J."/>
        </authorList>
    </citation>
    <scope>NUCLEOTIDE SEQUENCE</scope>
</reference>
<name>A0ACB0LWG1_TRIPR</name>
<proteinExistence type="predicted"/>
<gene>
    <name evidence="1" type="ORF">MILVUS5_LOCUS37089</name>
</gene>
<organism evidence="1 2">
    <name type="scientific">Trifolium pratense</name>
    <name type="common">Red clover</name>
    <dbReference type="NCBI Taxonomy" id="57577"/>
    <lineage>
        <taxon>Eukaryota</taxon>
        <taxon>Viridiplantae</taxon>
        <taxon>Streptophyta</taxon>
        <taxon>Embryophyta</taxon>
        <taxon>Tracheophyta</taxon>
        <taxon>Spermatophyta</taxon>
        <taxon>Magnoliopsida</taxon>
        <taxon>eudicotyledons</taxon>
        <taxon>Gunneridae</taxon>
        <taxon>Pentapetalae</taxon>
        <taxon>rosids</taxon>
        <taxon>fabids</taxon>
        <taxon>Fabales</taxon>
        <taxon>Fabaceae</taxon>
        <taxon>Papilionoideae</taxon>
        <taxon>50 kb inversion clade</taxon>
        <taxon>NPAAA clade</taxon>
        <taxon>Hologalegina</taxon>
        <taxon>IRL clade</taxon>
        <taxon>Trifolieae</taxon>
        <taxon>Trifolium</taxon>
    </lineage>
</organism>
<keyword evidence="2" id="KW-1185">Reference proteome</keyword>
<evidence type="ECO:0000313" key="2">
    <source>
        <dbReference type="Proteomes" id="UP001177021"/>
    </source>
</evidence>
<sequence length="165" mass="18892">MFSFNHLGLQQSDSMDEKLSTNLEDLAINGMDAFRMLNGYCQENIFPKQCFDETPPIFLNDFHAVFSNLITLTVRNSSFEILFPAKGSTGNRNKKISLQIKHLRLYDLEKIEYIFHVDFPSDHPLLQCLQDLSIRNCPSLISLVSSSTSFTNLTSLKVYNCKEQV</sequence>
<dbReference type="Proteomes" id="UP001177021">
    <property type="component" value="Unassembled WGS sequence"/>
</dbReference>